<evidence type="ECO:0000313" key="2">
    <source>
        <dbReference type="EMBL" id="KFD50266.1"/>
    </source>
</evidence>
<feature type="region of interest" description="Disordered" evidence="1">
    <location>
        <begin position="155"/>
        <end position="176"/>
    </location>
</feature>
<dbReference type="EMBL" id="KL363256">
    <property type="protein sequence ID" value="KFD50266.1"/>
    <property type="molecule type" value="Genomic_DNA"/>
</dbReference>
<protein>
    <submittedName>
        <fullName evidence="2">Uncharacterized protein</fullName>
    </submittedName>
</protein>
<reference evidence="2 3" key="1">
    <citation type="journal article" date="2014" name="Nat. Genet.">
        <title>Genome and transcriptome of the porcine whipworm Trichuris suis.</title>
        <authorList>
            <person name="Jex A.R."/>
            <person name="Nejsum P."/>
            <person name="Schwarz E.M."/>
            <person name="Hu L."/>
            <person name="Young N.D."/>
            <person name="Hall R.S."/>
            <person name="Korhonen P.K."/>
            <person name="Liao S."/>
            <person name="Thamsborg S."/>
            <person name="Xia J."/>
            <person name="Xu P."/>
            <person name="Wang S."/>
            <person name="Scheerlinck J.P."/>
            <person name="Hofmann A."/>
            <person name="Sternberg P.W."/>
            <person name="Wang J."/>
            <person name="Gasser R.B."/>
        </authorList>
    </citation>
    <scope>NUCLEOTIDE SEQUENCE [LARGE SCALE GENOMIC DNA]</scope>
    <source>
        <strain evidence="2">DCEP-RM93M</strain>
    </source>
</reference>
<sequence>MDEQIVRDKYRTTTNHLANRHAIVAIDGGVAFDVKRLLYTPKVKKALPTDYPRSWVESALRSVLNDYGGFDRVRHGLSRFGYFRWTSGADHYVFRVVDSEGKGQLLPKRTLKLAALVRSDHRWNAESLNPGGNECPTNCLSRYIGDGGDLWPMSKPIDHRQEVGTSSCRRQGTDDI</sequence>
<evidence type="ECO:0000256" key="1">
    <source>
        <dbReference type="SAM" id="MobiDB-lite"/>
    </source>
</evidence>
<accession>A0A085LZ70</accession>
<proteinExistence type="predicted"/>
<keyword evidence="3" id="KW-1185">Reference proteome</keyword>
<evidence type="ECO:0000313" key="3">
    <source>
        <dbReference type="Proteomes" id="UP000030764"/>
    </source>
</evidence>
<organism evidence="2 3">
    <name type="scientific">Trichuris suis</name>
    <name type="common">pig whipworm</name>
    <dbReference type="NCBI Taxonomy" id="68888"/>
    <lineage>
        <taxon>Eukaryota</taxon>
        <taxon>Metazoa</taxon>
        <taxon>Ecdysozoa</taxon>
        <taxon>Nematoda</taxon>
        <taxon>Enoplea</taxon>
        <taxon>Dorylaimia</taxon>
        <taxon>Trichinellida</taxon>
        <taxon>Trichuridae</taxon>
        <taxon>Trichuris</taxon>
    </lineage>
</organism>
<gene>
    <name evidence="2" type="ORF">M513_08894</name>
</gene>
<dbReference type="AlphaFoldDB" id="A0A085LZ70"/>
<name>A0A085LZ70_9BILA</name>
<dbReference type="Proteomes" id="UP000030764">
    <property type="component" value="Unassembled WGS sequence"/>
</dbReference>